<sequence length="311" mass="34079">MGLVFSWFVTSFPPKSHFTANDIPDLSDKVIIVTGANTGIGKETAKALLSHNAKVYIAARSQEKAEQAIADLKEQTGKEARFLQLDLSDLKSVKAAAETFQRQETELHVLFNNAGVMMPPMDELTAQGYDLQVGTNTLGPFYFTKLLLPNLLAGAQSSLDGNARVVNSASWASLLVPDIDFNAFRDGPARRKANQRMYAYSKLGNVLFSKELARKYGDKGIISTSLNPGNIVSDLQRTMSLTAYIMLKPFLSSTAQGAVTQLWAGTSPEGLALNGKYLVPWAREGTANPISNDVKLAQDLWEWMEEQVKDI</sequence>
<dbReference type="PRINTS" id="PR00081">
    <property type="entry name" value="GDHRDH"/>
</dbReference>
<dbReference type="EMBL" id="JADNYJ010000059">
    <property type="protein sequence ID" value="KAF8896761.1"/>
    <property type="molecule type" value="Genomic_DNA"/>
</dbReference>
<evidence type="ECO:0000256" key="3">
    <source>
        <dbReference type="ARBA" id="ARBA00023002"/>
    </source>
</evidence>
<evidence type="ECO:0000313" key="5">
    <source>
        <dbReference type="Proteomes" id="UP000724874"/>
    </source>
</evidence>
<dbReference type="CDD" id="cd05327">
    <property type="entry name" value="retinol-DH_like_SDR_c_like"/>
    <property type="match status" value="1"/>
</dbReference>
<name>A0A9P5NIS8_GYMJU</name>
<dbReference type="OrthoDB" id="191139at2759"/>
<keyword evidence="5" id="KW-1185">Reference proteome</keyword>
<dbReference type="AlphaFoldDB" id="A0A9P5NIS8"/>
<dbReference type="PANTHER" id="PTHR24320:SF236">
    <property type="entry name" value="SHORT-CHAIN DEHYDROGENASE-RELATED"/>
    <property type="match status" value="1"/>
</dbReference>
<evidence type="ECO:0000313" key="4">
    <source>
        <dbReference type="EMBL" id="KAF8896761.1"/>
    </source>
</evidence>
<dbReference type="Gene3D" id="3.40.50.720">
    <property type="entry name" value="NAD(P)-binding Rossmann-like Domain"/>
    <property type="match status" value="1"/>
</dbReference>
<evidence type="ECO:0000256" key="2">
    <source>
        <dbReference type="ARBA" id="ARBA00022857"/>
    </source>
</evidence>
<dbReference type="GO" id="GO:0016491">
    <property type="term" value="F:oxidoreductase activity"/>
    <property type="evidence" value="ECO:0007669"/>
    <property type="project" value="UniProtKB-KW"/>
</dbReference>
<gene>
    <name evidence="4" type="ORF">CPB84DRAFT_1781782</name>
</gene>
<accession>A0A9P5NIS8</accession>
<dbReference type="SUPFAM" id="SSF51735">
    <property type="entry name" value="NAD(P)-binding Rossmann-fold domains"/>
    <property type="match status" value="1"/>
</dbReference>
<evidence type="ECO:0000256" key="1">
    <source>
        <dbReference type="ARBA" id="ARBA00006484"/>
    </source>
</evidence>
<dbReference type="Pfam" id="PF00106">
    <property type="entry name" value="adh_short"/>
    <property type="match status" value="1"/>
</dbReference>
<dbReference type="InterPro" id="IPR036291">
    <property type="entry name" value="NAD(P)-bd_dom_sf"/>
</dbReference>
<reference evidence="4" key="1">
    <citation type="submission" date="2020-11" db="EMBL/GenBank/DDBJ databases">
        <authorList>
            <consortium name="DOE Joint Genome Institute"/>
            <person name="Ahrendt S."/>
            <person name="Riley R."/>
            <person name="Andreopoulos W."/>
            <person name="LaButti K."/>
            <person name="Pangilinan J."/>
            <person name="Ruiz-duenas F.J."/>
            <person name="Barrasa J.M."/>
            <person name="Sanchez-Garcia M."/>
            <person name="Camarero S."/>
            <person name="Miyauchi S."/>
            <person name="Serrano A."/>
            <person name="Linde D."/>
            <person name="Babiker R."/>
            <person name="Drula E."/>
            <person name="Ayuso-Fernandez I."/>
            <person name="Pacheco R."/>
            <person name="Padilla G."/>
            <person name="Ferreira P."/>
            <person name="Barriuso J."/>
            <person name="Kellner H."/>
            <person name="Castanera R."/>
            <person name="Alfaro M."/>
            <person name="Ramirez L."/>
            <person name="Pisabarro A.G."/>
            <person name="Kuo A."/>
            <person name="Tritt A."/>
            <person name="Lipzen A."/>
            <person name="He G."/>
            <person name="Yan M."/>
            <person name="Ng V."/>
            <person name="Cullen D."/>
            <person name="Martin F."/>
            <person name="Rosso M.-N."/>
            <person name="Henrissat B."/>
            <person name="Hibbett D."/>
            <person name="Martinez A.T."/>
            <person name="Grigoriev I.V."/>
        </authorList>
    </citation>
    <scope>NUCLEOTIDE SEQUENCE</scope>
    <source>
        <strain evidence="4">AH 44721</strain>
    </source>
</reference>
<organism evidence="4 5">
    <name type="scientific">Gymnopilus junonius</name>
    <name type="common">Spectacular rustgill mushroom</name>
    <name type="synonym">Gymnopilus spectabilis subsp. junonius</name>
    <dbReference type="NCBI Taxonomy" id="109634"/>
    <lineage>
        <taxon>Eukaryota</taxon>
        <taxon>Fungi</taxon>
        <taxon>Dikarya</taxon>
        <taxon>Basidiomycota</taxon>
        <taxon>Agaricomycotina</taxon>
        <taxon>Agaricomycetes</taxon>
        <taxon>Agaricomycetidae</taxon>
        <taxon>Agaricales</taxon>
        <taxon>Agaricineae</taxon>
        <taxon>Hymenogastraceae</taxon>
        <taxon>Gymnopilus</taxon>
    </lineage>
</organism>
<keyword evidence="2" id="KW-0521">NADP</keyword>
<protein>
    <recommendedName>
        <fullName evidence="6">NAD(P)-binding protein</fullName>
    </recommendedName>
</protein>
<dbReference type="InterPro" id="IPR002347">
    <property type="entry name" value="SDR_fam"/>
</dbReference>
<keyword evidence="3" id="KW-0560">Oxidoreductase</keyword>
<comment type="caution">
    <text evidence="4">The sequence shown here is derived from an EMBL/GenBank/DDBJ whole genome shotgun (WGS) entry which is preliminary data.</text>
</comment>
<dbReference type="PANTHER" id="PTHR24320">
    <property type="entry name" value="RETINOL DEHYDROGENASE"/>
    <property type="match status" value="1"/>
</dbReference>
<evidence type="ECO:0008006" key="6">
    <source>
        <dbReference type="Google" id="ProtNLM"/>
    </source>
</evidence>
<comment type="similarity">
    <text evidence="1">Belongs to the short-chain dehydrogenases/reductases (SDR) family.</text>
</comment>
<proteinExistence type="inferred from homology"/>
<dbReference type="Proteomes" id="UP000724874">
    <property type="component" value="Unassembled WGS sequence"/>
</dbReference>